<dbReference type="SMART" id="SM00855">
    <property type="entry name" value="PGAM"/>
    <property type="match status" value="1"/>
</dbReference>
<keyword evidence="1 2" id="KW-0378">Hydrolase</keyword>
<dbReference type="InterPro" id="IPR029033">
    <property type="entry name" value="His_PPase_superfam"/>
</dbReference>
<evidence type="ECO:0000256" key="1">
    <source>
        <dbReference type="ARBA" id="ARBA00022801"/>
    </source>
</evidence>
<protein>
    <submittedName>
        <fullName evidence="2">Hydrolase</fullName>
    </submittedName>
</protein>
<dbReference type="GO" id="GO:0016787">
    <property type="term" value="F:hydrolase activity"/>
    <property type="evidence" value="ECO:0007669"/>
    <property type="project" value="UniProtKB-KW"/>
</dbReference>
<proteinExistence type="predicted"/>
<reference evidence="2" key="1">
    <citation type="submission" date="2016-01" db="EMBL/GenBank/DDBJ databases">
        <authorList>
            <person name="Peeters C."/>
        </authorList>
    </citation>
    <scope>NUCLEOTIDE SEQUENCE [LARGE SCALE GENOMIC DNA]</scope>
    <source>
        <strain evidence="2">LMG 22934</strain>
    </source>
</reference>
<sequence>MNLILWRHAEAEDHAASDLVRQLTPRGRKQAQAVAKWLKARIDDDAVFIVSPATRTIQTAEAFGDRYRVVEQLAPGKSAQAVLDAAGWPEGIAETVIVVGHQPTIGRVAALLLSGQEAEWSVKKAGIWWFQQRARGVDQIVLRAVTNPDLL</sequence>
<dbReference type="InterPro" id="IPR013078">
    <property type="entry name" value="His_Pase_superF_clade-1"/>
</dbReference>
<dbReference type="RefSeq" id="WP_087667466.1">
    <property type="nucleotide sequence ID" value="NZ_FCNW02000010.1"/>
</dbReference>
<dbReference type="Gene3D" id="3.40.50.1240">
    <property type="entry name" value="Phosphoglycerate mutase-like"/>
    <property type="match status" value="1"/>
</dbReference>
<dbReference type="AlphaFoldDB" id="A0A158GUL1"/>
<organism evidence="2 3">
    <name type="scientific">Caballeronia humi</name>
    <dbReference type="NCBI Taxonomy" id="326474"/>
    <lineage>
        <taxon>Bacteria</taxon>
        <taxon>Pseudomonadati</taxon>
        <taxon>Pseudomonadota</taxon>
        <taxon>Betaproteobacteria</taxon>
        <taxon>Burkholderiales</taxon>
        <taxon>Burkholderiaceae</taxon>
        <taxon>Caballeronia</taxon>
    </lineage>
</organism>
<comment type="caution">
    <text evidence="2">The sequence shown here is derived from an EMBL/GenBank/DDBJ whole genome shotgun (WGS) entry which is preliminary data.</text>
</comment>
<evidence type="ECO:0000313" key="3">
    <source>
        <dbReference type="Proteomes" id="UP000054977"/>
    </source>
</evidence>
<dbReference type="OrthoDB" id="9814783at2"/>
<dbReference type="SUPFAM" id="SSF53254">
    <property type="entry name" value="Phosphoglycerate mutase-like"/>
    <property type="match status" value="1"/>
</dbReference>
<dbReference type="InterPro" id="IPR051021">
    <property type="entry name" value="Mito_Ser/Thr_phosphatase"/>
</dbReference>
<dbReference type="EMBL" id="FCNW02000010">
    <property type="protein sequence ID" value="SAL35603.1"/>
    <property type="molecule type" value="Genomic_DNA"/>
</dbReference>
<name>A0A158GUL1_9BURK</name>
<keyword evidence="3" id="KW-1185">Reference proteome</keyword>
<dbReference type="STRING" id="326474.AWB65_02511"/>
<dbReference type="Proteomes" id="UP000054977">
    <property type="component" value="Unassembled WGS sequence"/>
</dbReference>
<dbReference type="Pfam" id="PF00300">
    <property type="entry name" value="His_Phos_1"/>
    <property type="match status" value="1"/>
</dbReference>
<accession>A0A158GUL1</accession>
<evidence type="ECO:0000313" key="2">
    <source>
        <dbReference type="EMBL" id="SAL35603.1"/>
    </source>
</evidence>
<dbReference type="PANTHER" id="PTHR20935">
    <property type="entry name" value="PHOSPHOGLYCERATE MUTASE-RELATED"/>
    <property type="match status" value="1"/>
</dbReference>
<gene>
    <name evidence="2" type="ORF">AWB65_02511</name>
</gene>
<dbReference type="CDD" id="cd07067">
    <property type="entry name" value="HP_PGM_like"/>
    <property type="match status" value="1"/>
</dbReference>
<dbReference type="PANTHER" id="PTHR20935:SF1">
    <property type="entry name" value="SLL1549 PROTEIN"/>
    <property type="match status" value="1"/>
</dbReference>